<evidence type="ECO:0000256" key="1">
    <source>
        <dbReference type="SAM" id="MobiDB-lite"/>
    </source>
</evidence>
<dbReference type="InterPro" id="IPR036420">
    <property type="entry name" value="BRCT_dom_sf"/>
</dbReference>
<proteinExistence type="predicted"/>
<feature type="compositionally biased region" description="Basic residues" evidence="1">
    <location>
        <begin position="490"/>
        <end position="506"/>
    </location>
</feature>
<gene>
    <name evidence="2" type="ORF">FA15DRAFT_662264</name>
</gene>
<feature type="region of interest" description="Disordered" evidence="1">
    <location>
        <begin position="119"/>
        <end position="215"/>
    </location>
</feature>
<organism evidence="2 3">
    <name type="scientific">Coprinopsis marcescibilis</name>
    <name type="common">Agaric fungus</name>
    <name type="synonym">Psathyrella marcescibilis</name>
    <dbReference type="NCBI Taxonomy" id="230819"/>
    <lineage>
        <taxon>Eukaryota</taxon>
        <taxon>Fungi</taxon>
        <taxon>Dikarya</taxon>
        <taxon>Basidiomycota</taxon>
        <taxon>Agaricomycotina</taxon>
        <taxon>Agaricomycetes</taxon>
        <taxon>Agaricomycetidae</taxon>
        <taxon>Agaricales</taxon>
        <taxon>Agaricineae</taxon>
        <taxon>Psathyrellaceae</taxon>
        <taxon>Coprinopsis</taxon>
    </lineage>
</organism>
<dbReference type="STRING" id="230819.A0A5C3LCZ6"/>
<dbReference type="OrthoDB" id="426865at2759"/>
<reference evidence="2 3" key="1">
    <citation type="journal article" date="2019" name="Nat. Ecol. Evol.">
        <title>Megaphylogeny resolves global patterns of mushroom evolution.</title>
        <authorList>
            <person name="Varga T."/>
            <person name="Krizsan K."/>
            <person name="Foldi C."/>
            <person name="Dima B."/>
            <person name="Sanchez-Garcia M."/>
            <person name="Sanchez-Ramirez S."/>
            <person name="Szollosi G.J."/>
            <person name="Szarkandi J.G."/>
            <person name="Papp V."/>
            <person name="Albert L."/>
            <person name="Andreopoulos W."/>
            <person name="Angelini C."/>
            <person name="Antonin V."/>
            <person name="Barry K.W."/>
            <person name="Bougher N.L."/>
            <person name="Buchanan P."/>
            <person name="Buyck B."/>
            <person name="Bense V."/>
            <person name="Catcheside P."/>
            <person name="Chovatia M."/>
            <person name="Cooper J."/>
            <person name="Damon W."/>
            <person name="Desjardin D."/>
            <person name="Finy P."/>
            <person name="Geml J."/>
            <person name="Haridas S."/>
            <person name="Hughes K."/>
            <person name="Justo A."/>
            <person name="Karasinski D."/>
            <person name="Kautmanova I."/>
            <person name="Kiss B."/>
            <person name="Kocsube S."/>
            <person name="Kotiranta H."/>
            <person name="LaButti K.M."/>
            <person name="Lechner B.E."/>
            <person name="Liimatainen K."/>
            <person name="Lipzen A."/>
            <person name="Lukacs Z."/>
            <person name="Mihaltcheva S."/>
            <person name="Morgado L.N."/>
            <person name="Niskanen T."/>
            <person name="Noordeloos M.E."/>
            <person name="Ohm R.A."/>
            <person name="Ortiz-Santana B."/>
            <person name="Ovrebo C."/>
            <person name="Racz N."/>
            <person name="Riley R."/>
            <person name="Savchenko A."/>
            <person name="Shiryaev A."/>
            <person name="Soop K."/>
            <person name="Spirin V."/>
            <person name="Szebenyi C."/>
            <person name="Tomsovsky M."/>
            <person name="Tulloss R.E."/>
            <person name="Uehling J."/>
            <person name="Grigoriev I.V."/>
            <person name="Vagvolgyi C."/>
            <person name="Papp T."/>
            <person name="Martin F.M."/>
            <person name="Miettinen O."/>
            <person name="Hibbett D.S."/>
            <person name="Nagy L.G."/>
        </authorList>
    </citation>
    <scope>NUCLEOTIDE SEQUENCE [LARGE SCALE GENOMIC DNA]</scope>
    <source>
        <strain evidence="2 3">CBS 121175</strain>
    </source>
</reference>
<feature type="compositionally biased region" description="Polar residues" evidence="1">
    <location>
        <begin position="151"/>
        <end position="160"/>
    </location>
</feature>
<keyword evidence="3" id="KW-1185">Reference proteome</keyword>
<dbReference type="Gene3D" id="3.40.50.10190">
    <property type="entry name" value="BRCT domain"/>
    <property type="match status" value="1"/>
</dbReference>
<sequence length="668" mass="73412">MAEPSSTKSLTQISPQLFVKTDGSPLVVFTQADDINGRSLILKSLRVGGAKPAIDPKTADVILVNQLSASGQKFLNIWRDDPTKSILNHTWVQSCINAERMLGEASNWGGHLAQVLNLDDDEDCDDDDDEENSGQNNGRADESLPTPTPSPEATQHSLATSVDPPKTRRKSNPQPRPNATASFASASASQTLTSPLSRSPSMSSNTGHPGASNTLVATQYPFTTPVPDISKPTPYQRSYLQADSPLVKEFFGHPEAFNILSDVMVRCPSTNMQDLGNTLQGVGPSALSTPQMANGVFQQSPEPDHGLRMSQSVEPADVRRFQRPSMDHTPALADASGANSYPSRTKQGICAGSSSRSIANPIFVKREDVPMLFWIQVEHAKRNELASLVKTHGGLITSDISTADYAVLYTSVGIGTQKFKDFVQHYQSASSFGVTAVIGRFVEASCEAGELLSEFDFLCEDPTTTKKRARRSISEAEAQPQVDATQPPGKKVKTGKSAHLPSKKSTRPPSPVQSESSKQPRVLLRYTLEERESLLATANEVFTEDPEASESYLATVLHERMNYRTKGAWQAFVARNKDDITSARTKGSIRYRKRRRHLEDDLERISQFFADGEDEGLDPVHQREAIFMRLLERKGACKTIEDWTAFYRTHADEIQARVTAKCEIETEI</sequence>
<feature type="compositionally biased region" description="Polar residues" evidence="1">
    <location>
        <begin position="205"/>
        <end position="215"/>
    </location>
</feature>
<evidence type="ECO:0000313" key="3">
    <source>
        <dbReference type="Proteomes" id="UP000307440"/>
    </source>
</evidence>
<evidence type="ECO:0000313" key="2">
    <source>
        <dbReference type="EMBL" id="TFK30323.1"/>
    </source>
</evidence>
<protein>
    <submittedName>
        <fullName evidence="2">Uncharacterized protein</fullName>
    </submittedName>
</protein>
<name>A0A5C3LCZ6_COPMA</name>
<feature type="compositionally biased region" description="Low complexity" evidence="1">
    <location>
        <begin position="179"/>
        <end position="204"/>
    </location>
</feature>
<feature type="region of interest" description="Disordered" evidence="1">
    <location>
        <begin position="468"/>
        <end position="522"/>
    </location>
</feature>
<dbReference type="AlphaFoldDB" id="A0A5C3LCZ6"/>
<dbReference type="Proteomes" id="UP000307440">
    <property type="component" value="Unassembled WGS sequence"/>
</dbReference>
<dbReference type="EMBL" id="ML210146">
    <property type="protein sequence ID" value="TFK30323.1"/>
    <property type="molecule type" value="Genomic_DNA"/>
</dbReference>
<accession>A0A5C3LCZ6</accession>
<feature type="compositionally biased region" description="Acidic residues" evidence="1">
    <location>
        <begin position="119"/>
        <end position="132"/>
    </location>
</feature>